<comment type="caution">
    <text evidence="3">The sequence shown here is derived from an EMBL/GenBank/DDBJ whole genome shotgun (WGS) entry which is preliminary data.</text>
</comment>
<feature type="coiled-coil region" evidence="1">
    <location>
        <begin position="6"/>
        <end position="49"/>
    </location>
</feature>
<proteinExistence type="predicted"/>
<accession>A0ABS8TGM4</accession>
<keyword evidence="2" id="KW-0472">Membrane</keyword>
<keyword evidence="4" id="KW-1185">Reference proteome</keyword>
<feature type="transmembrane region" description="Helical" evidence="2">
    <location>
        <begin position="81"/>
        <end position="101"/>
    </location>
</feature>
<keyword evidence="1" id="KW-0175">Coiled coil</keyword>
<dbReference type="EMBL" id="JACEIK010001517">
    <property type="protein sequence ID" value="MCD7469998.1"/>
    <property type="molecule type" value="Genomic_DNA"/>
</dbReference>
<dbReference type="Proteomes" id="UP000823775">
    <property type="component" value="Unassembled WGS sequence"/>
</dbReference>
<evidence type="ECO:0000313" key="4">
    <source>
        <dbReference type="Proteomes" id="UP000823775"/>
    </source>
</evidence>
<evidence type="ECO:0000313" key="3">
    <source>
        <dbReference type="EMBL" id="MCD7469998.1"/>
    </source>
</evidence>
<evidence type="ECO:0000256" key="2">
    <source>
        <dbReference type="SAM" id="Phobius"/>
    </source>
</evidence>
<gene>
    <name evidence="3" type="ORF">HAX54_009504</name>
</gene>
<protein>
    <submittedName>
        <fullName evidence="3">Uncharacterized protein</fullName>
    </submittedName>
</protein>
<reference evidence="3 4" key="1">
    <citation type="journal article" date="2021" name="BMC Genomics">
        <title>Datura genome reveals duplications of psychoactive alkaloid biosynthetic genes and high mutation rate following tissue culture.</title>
        <authorList>
            <person name="Rajewski A."/>
            <person name="Carter-House D."/>
            <person name="Stajich J."/>
            <person name="Litt A."/>
        </authorList>
    </citation>
    <scope>NUCLEOTIDE SEQUENCE [LARGE SCALE GENOMIC DNA]</scope>
    <source>
        <strain evidence="3">AR-01</strain>
    </source>
</reference>
<keyword evidence="2" id="KW-1133">Transmembrane helix</keyword>
<evidence type="ECO:0000256" key="1">
    <source>
        <dbReference type="SAM" id="Coils"/>
    </source>
</evidence>
<organism evidence="3 4">
    <name type="scientific">Datura stramonium</name>
    <name type="common">Jimsonweed</name>
    <name type="synonym">Common thornapple</name>
    <dbReference type="NCBI Taxonomy" id="4076"/>
    <lineage>
        <taxon>Eukaryota</taxon>
        <taxon>Viridiplantae</taxon>
        <taxon>Streptophyta</taxon>
        <taxon>Embryophyta</taxon>
        <taxon>Tracheophyta</taxon>
        <taxon>Spermatophyta</taxon>
        <taxon>Magnoliopsida</taxon>
        <taxon>eudicotyledons</taxon>
        <taxon>Gunneridae</taxon>
        <taxon>Pentapetalae</taxon>
        <taxon>asterids</taxon>
        <taxon>lamiids</taxon>
        <taxon>Solanales</taxon>
        <taxon>Solanaceae</taxon>
        <taxon>Solanoideae</taxon>
        <taxon>Datureae</taxon>
        <taxon>Datura</taxon>
    </lineage>
</organism>
<keyword evidence="2" id="KW-0812">Transmembrane</keyword>
<name>A0ABS8TGM4_DATST</name>
<sequence>MHLDMVESLKMQYENFNKNLVEQEDSEEKEMHLDELKSVQMQYKNLNINTVEFEDSKEKGGSKENDMKGKKRNSCKFNKKFIWCILVCVDVVCISNLIQVGDLKKDQMELPE</sequence>